<sequence length="440" mass="49514">MRALNSQDFALLSDHIYGKKDENGEKKLVFDNEKNKEITLNGIKYAVERISDNPKNGYFGAIYRRLDTNELVVVHRGTEFETRQDREADMRMVKSHTNPQYNDARALTEVANAMAKHNGATIYQTGHSLGGALAQLCGNRYSHRTETFNAFGAAGLKEALPINPLADRLIINHRMGGDYVSSASNHLGRSILYTTKNEVDNLRKGGFATQDTSDDNFLANKWNLYSSHAINNFTPEKGLSVLSPHSPAHQLAEKNMAMLSRFNNLVKEKIRQSPQAFEKYINWADKFIAENQPQYSNPYEQQDRPQYAFLDPQINATKLQNISPETQKLFNTAMAHLTTYHKTNNLSIDEGKLQNSAMALTALAQSKNITDLTLFSVKNDQYLIGNRNPTLNLASMDIGLSASIPVEKSFNQIQQTAQLSEYEEQQKQLVQSQSRGMSIV</sequence>
<dbReference type="SUPFAM" id="SSF53474">
    <property type="entry name" value="alpha/beta-Hydrolases"/>
    <property type="match status" value="1"/>
</dbReference>
<protein>
    <recommendedName>
        <fullName evidence="3">Triacylglycerol lipase</fullName>
    </recommendedName>
</protein>
<dbReference type="Gene3D" id="3.40.50.1820">
    <property type="entry name" value="alpha/beta hydrolase"/>
    <property type="match status" value="1"/>
</dbReference>
<accession>A0ABP2KCS7</accession>
<dbReference type="InterPro" id="IPR029058">
    <property type="entry name" value="AB_hydrolase_fold"/>
</dbReference>
<gene>
    <name evidence="1" type="ORF">HMPREF0604_01163</name>
</gene>
<evidence type="ECO:0000313" key="1">
    <source>
        <dbReference type="EMBL" id="EFV80683.1"/>
    </source>
</evidence>
<evidence type="ECO:0008006" key="3">
    <source>
        <dbReference type="Google" id="ProtNLM"/>
    </source>
</evidence>
<comment type="caution">
    <text evidence="1">The sequence shown here is derived from an EMBL/GenBank/DDBJ whole genome shotgun (WGS) entry which is preliminary data.</text>
</comment>
<reference evidence="1 2" key="1">
    <citation type="submission" date="2010-12" db="EMBL/GenBank/DDBJ databases">
        <title>The Genome Sequence of Neisseria mucosa strain C102.</title>
        <authorList>
            <consortium name="The Broad Institute Genome Sequencing Platform"/>
            <person name="Earl A."/>
            <person name="Ward D."/>
            <person name="Feldgarden M."/>
            <person name="Gevers D."/>
            <person name="Sibley C.D."/>
            <person name="Field T.R."/>
            <person name="Grinwis M."/>
            <person name="Eshaghurshan C.S."/>
            <person name="Surette M."/>
            <person name="Young S.K."/>
            <person name="Zeng Q."/>
            <person name="Gargeya S."/>
            <person name="Fitzgerald M."/>
            <person name="Haas B."/>
            <person name="Abouelleil A."/>
            <person name="Alvarado L."/>
            <person name="Arachchi H.M."/>
            <person name="Berlin A."/>
            <person name="Brown A."/>
            <person name="Chapman S.B."/>
            <person name="Chen Z."/>
            <person name="Dunbar C."/>
            <person name="Freedman E."/>
            <person name="Gearin G."/>
            <person name="Gellesch M."/>
            <person name="Goldberg J."/>
            <person name="Griggs A."/>
            <person name="Gujja S."/>
            <person name="Heilman E."/>
            <person name="Heiman D."/>
            <person name="Howarth C."/>
            <person name="Larson L."/>
            <person name="Lui A."/>
            <person name="MacDonald P.J.P."/>
            <person name="Mehta T."/>
            <person name="Montmayeur A."/>
            <person name="Murphy C."/>
            <person name="Neiman D."/>
            <person name="Pearson M."/>
            <person name="Priest M."/>
            <person name="Roberts A."/>
            <person name="Saif S."/>
            <person name="Shea T."/>
            <person name="Shenoy N."/>
            <person name="Sisk P."/>
            <person name="Stolte C."/>
            <person name="Sykes S."/>
            <person name="White J."/>
            <person name="Yandava C."/>
            <person name="Nusbaum C."/>
            <person name="Birren B."/>
        </authorList>
    </citation>
    <scope>NUCLEOTIDE SEQUENCE [LARGE SCALE GENOMIC DNA]</scope>
    <source>
        <strain evidence="1 2">C102</strain>
    </source>
</reference>
<dbReference type="RefSeq" id="WP_003747789.1">
    <property type="nucleotide sequence ID" value="NZ_GL635794.1"/>
</dbReference>
<dbReference type="Pfam" id="PF26363">
    <property type="entry name" value="Phospholipase-like"/>
    <property type="match status" value="1"/>
</dbReference>
<dbReference type="EMBL" id="ACRG01000008">
    <property type="protein sequence ID" value="EFV80683.1"/>
    <property type="molecule type" value="Genomic_DNA"/>
</dbReference>
<proteinExistence type="predicted"/>
<organism evidence="1 2">
    <name type="scientific">Neisseria mucosa C102</name>
    <dbReference type="NCBI Taxonomy" id="435832"/>
    <lineage>
        <taxon>Bacteria</taxon>
        <taxon>Pseudomonadati</taxon>
        <taxon>Pseudomonadota</taxon>
        <taxon>Betaproteobacteria</taxon>
        <taxon>Neisseriales</taxon>
        <taxon>Neisseriaceae</taxon>
        <taxon>Neisseria</taxon>
    </lineage>
</organism>
<evidence type="ECO:0000313" key="2">
    <source>
        <dbReference type="Proteomes" id="UP000003612"/>
    </source>
</evidence>
<dbReference type="Proteomes" id="UP000003612">
    <property type="component" value="Unassembled WGS sequence"/>
</dbReference>
<name>A0ABP2KCS7_NEIMU</name>
<keyword evidence="2" id="KW-1185">Reference proteome</keyword>